<gene>
    <name evidence="1" type="ORF">D5H75_03160</name>
</gene>
<proteinExistence type="predicted"/>
<evidence type="ECO:0000313" key="2">
    <source>
        <dbReference type="Proteomes" id="UP000265768"/>
    </source>
</evidence>
<comment type="caution">
    <text evidence="1">The sequence shown here is derived from an EMBL/GenBank/DDBJ whole genome shotgun (WGS) entry which is preliminary data.</text>
</comment>
<dbReference type="EMBL" id="QZEY01000001">
    <property type="protein sequence ID" value="RJL36219.1"/>
    <property type="molecule type" value="Genomic_DNA"/>
</dbReference>
<dbReference type="Proteomes" id="UP000265768">
    <property type="component" value="Unassembled WGS sequence"/>
</dbReference>
<protein>
    <submittedName>
        <fullName evidence="1">Uncharacterized protein</fullName>
    </submittedName>
</protein>
<keyword evidence="2" id="KW-1185">Reference proteome</keyword>
<evidence type="ECO:0000313" key="1">
    <source>
        <dbReference type="EMBL" id="RJL36219.1"/>
    </source>
</evidence>
<accession>A0A3A4BBA3</accession>
<organism evidence="1 2">
    <name type="scientific">Bailinhaonella thermotolerans</name>
    <dbReference type="NCBI Taxonomy" id="1070861"/>
    <lineage>
        <taxon>Bacteria</taxon>
        <taxon>Bacillati</taxon>
        <taxon>Actinomycetota</taxon>
        <taxon>Actinomycetes</taxon>
        <taxon>Streptosporangiales</taxon>
        <taxon>Streptosporangiaceae</taxon>
        <taxon>Bailinhaonella</taxon>
    </lineage>
</organism>
<name>A0A3A4BBA3_9ACTN</name>
<dbReference type="AlphaFoldDB" id="A0A3A4BBA3"/>
<dbReference type="OrthoDB" id="4868979at2"/>
<sequence length="76" mass="8373">MRRTKAVVRRPLPGSPFNKFAVTPPPLEQFVVEDRVTHDKYGLGSVVGVEEDVAVLVDFGSGTHRIPVPSSKLFKL</sequence>
<reference evidence="1 2" key="1">
    <citation type="submission" date="2018-09" db="EMBL/GenBank/DDBJ databases">
        <title>YIM 75507 draft genome.</title>
        <authorList>
            <person name="Tang S."/>
            <person name="Feng Y."/>
        </authorList>
    </citation>
    <scope>NUCLEOTIDE SEQUENCE [LARGE SCALE GENOMIC DNA]</scope>
    <source>
        <strain evidence="1 2">YIM 75507</strain>
    </source>
</reference>